<comment type="similarity">
    <text evidence="1">Belongs to the PPP4R2 family.</text>
</comment>
<dbReference type="KEGG" id="ker:91106866"/>
<proteinExistence type="inferred from homology"/>
<feature type="compositionally biased region" description="Low complexity" evidence="2">
    <location>
        <begin position="461"/>
        <end position="472"/>
    </location>
</feature>
<feature type="compositionally biased region" description="Low complexity" evidence="2">
    <location>
        <begin position="331"/>
        <end position="357"/>
    </location>
</feature>
<dbReference type="Pfam" id="PF09184">
    <property type="entry name" value="PPP4R2"/>
    <property type="match status" value="1"/>
</dbReference>
<organism evidence="3 4">
    <name type="scientific">Kwoniella europaea PYCC6329</name>
    <dbReference type="NCBI Taxonomy" id="1423913"/>
    <lineage>
        <taxon>Eukaryota</taxon>
        <taxon>Fungi</taxon>
        <taxon>Dikarya</taxon>
        <taxon>Basidiomycota</taxon>
        <taxon>Agaricomycotina</taxon>
        <taxon>Tremellomycetes</taxon>
        <taxon>Tremellales</taxon>
        <taxon>Cryptococcaceae</taxon>
        <taxon>Kwoniella</taxon>
    </lineage>
</organism>
<protein>
    <submittedName>
        <fullName evidence="3">Uncharacterized protein</fullName>
    </submittedName>
</protein>
<name>A0AAX4KU40_9TREE</name>
<feature type="region of interest" description="Disordered" evidence="2">
    <location>
        <begin position="285"/>
        <end position="362"/>
    </location>
</feature>
<evidence type="ECO:0000256" key="2">
    <source>
        <dbReference type="SAM" id="MobiDB-lite"/>
    </source>
</evidence>
<feature type="compositionally biased region" description="Polar residues" evidence="2">
    <location>
        <begin position="313"/>
        <end position="324"/>
    </location>
</feature>
<dbReference type="AlphaFoldDB" id="A0AAX4KU40"/>
<dbReference type="EMBL" id="CP144091">
    <property type="protein sequence ID" value="WWD09935.1"/>
    <property type="molecule type" value="Genomic_DNA"/>
</dbReference>
<evidence type="ECO:0000313" key="4">
    <source>
        <dbReference type="Proteomes" id="UP001358614"/>
    </source>
</evidence>
<accession>A0AAX4KU40</accession>
<feature type="compositionally biased region" description="Pro residues" evidence="2">
    <location>
        <begin position="56"/>
        <end position="65"/>
    </location>
</feature>
<dbReference type="GO" id="GO:0030289">
    <property type="term" value="C:protein phosphatase 4 complex"/>
    <property type="evidence" value="ECO:0007669"/>
    <property type="project" value="InterPro"/>
</dbReference>
<dbReference type="Proteomes" id="UP001358614">
    <property type="component" value="Chromosome 3"/>
</dbReference>
<keyword evidence="4" id="KW-1185">Reference proteome</keyword>
<dbReference type="RefSeq" id="XP_066087902.1">
    <property type="nucleotide sequence ID" value="XM_066231805.1"/>
</dbReference>
<feature type="compositionally biased region" description="Low complexity" evidence="2">
    <location>
        <begin position="96"/>
        <end position="118"/>
    </location>
</feature>
<dbReference type="GO" id="GO:0005634">
    <property type="term" value="C:nucleus"/>
    <property type="evidence" value="ECO:0007669"/>
    <property type="project" value="TreeGrafter"/>
</dbReference>
<feature type="compositionally biased region" description="Polar residues" evidence="2">
    <location>
        <begin position="125"/>
        <end position="138"/>
    </location>
</feature>
<dbReference type="GO" id="GO:0019888">
    <property type="term" value="F:protein phosphatase regulator activity"/>
    <property type="evidence" value="ECO:0007669"/>
    <property type="project" value="InterPro"/>
</dbReference>
<dbReference type="PANTHER" id="PTHR16487:SF0">
    <property type="entry name" value="PROTEIN PHOSPHATASE 4 REGULATORY SUBUNIT 2-RELATED"/>
    <property type="match status" value="1"/>
</dbReference>
<feature type="compositionally biased region" description="Basic and acidic residues" evidence="2">
    <location>
        <begin position="550"/>
        <end position="577"/>
    </location>
</feature>
<gene>
    <name evidence="3" type="ORF">V865_008065</name>
</gene>
<dbReference type="GO" id="GO:0005737">
    <property type="term" value="C:cytoplasm"/>
    <property type="evidence" value="ECO:0007669"/>
    <property type="project" value="TreeGrafter"/>
</dbReference>
<feature type="compositionally biased region" description="Polar residues" evidence="2">
    <location>
        <begin position="473"/>
        <end position="487"/>
    </location>
</feature>
<feature type="region of interest" description="Disordered" evidence="2">
    <location>
        <begin position="374"/>
        <end position="577"/>
    </location>
</feature>
<evidence type="ECO:0000256" key="1">
    <source>
        <dbReference type="ARBA" id="ARBA00009207"/>
    </source>
</evidence>
<evidence type="ECO:0000313" key="3">
    <source>
        <dbReference type="EMBL" id="WWD09935.1"/>
    </source>
</evidence>
<dbReference type="PANTHER" id="PTHR16487">
    <property type="entry name" value="PPP4R2-RELATED PROTEIN"/>
    <property type="match status" value="1"/>
</dbReference>
<feature type="region of interest" description="Disordered" evidence="2">
    <location>
        <begin position="48"/>
        <end position="173"/>
    </location>
</feature>
<feature type="compositionally biased region" description="Acidic residues" evidence="2">
    <location>
        <begin position="402"/>
        <end position="417"/>
    </location>
</feature>
<dbReference type="InterPro" id="IPR015267">
    <property type="entry name" value="PPP4R2"/>
</dbReference>
<dbReference type="GeneID" id="91106866"/>
<sequence>MAIPTSPKTEQQNDEPYTILNDVARTNKINCEWPTLRTIFQDSLTSTLSSYQSRGPPRPYRPPISPIIGPVPDIDSESIKADPTASPTKEGDRPPSESLLLSPSTPNTSTNANPNPRSLDVEPSATPSSGRLESLTTQDDLKPSTIGGLVIPPFPPLDPNRRKASVSGPSYSGGTIISSPRSINGIRGGAQRIVTIGPSVLDDEYDEETAIGGKILRGWMEVDEAQRELERVKGLLDDMRDPPFTVQRLSELLLEPTKYYSTFGKFIRAAEKLLLVTTQWSEPSYTPQPIPTFSVPSTSRSGDNGHVSDLDTESTMPPGSTTPMFSPIPFLSSQSHSDDLGSSSSSSLSLENGQSQSRMNLDDGLMSPLMLNEESGVFGSSTNPRSPTPEPEESDPTQNQDIDMDTDSTPKDEEETEEKVKSPDTPIPPRPKVSQGQYESIEPSSDPAHQSYLGRVDELDTGPITSTSSPSTQDKGNNSNGDSSPLRSKSKHGNGHGHGIEEIPVPGTGEGGNMTPHGMSEKPVPISSTTVLDSEKEKEKRTIASLPRSSSEKSLRERFVSAGSEGEKEDGKEEKKA</sequence>
<reference evidence="3 4" key="1">
    <citation type="submission" date="2024-01" db="EMBL/GenBank/DDBJ databases">
        <title>Comparative genomics of Cryptococcus and Kwoniella reveals pathogenesis evolution and contrasting modes of karyotype evolution via chromosome fusion or intercentromeric recombination.</title>
        <authorList>
            <person name="Coelho M.A."/>
            <person name="David-Palma M."/>
            <person name="Shea T."/>
            <person name="Bowers K."/>
            <person name="McGinley-Smith S."/>
            <person name="Mohammad A.W."/>
            <person name="Gnirke A."/>
            <person name="Yurkov A.M."/>
            <person name="Nowrousian M."/>
            <person name="Sun S."/>
            <person name="Cuomo C.A."/>
            <person name="Heitman J."/>
        </authorList>
    </citation>
    <scope>NUCLEOTIDE SEQUENCE [LARGE SCALE GENOMIC DNA]</scope>
    <source>
        <strain evidence="3 4">PYCC6329</strain>
    </source>
</reference>
<feature type="compositionally biased region" description="Basic and acidic residues" evidence="2">
    <location>
        <begin position="533"/>
        <end position="542"/>
    </location>
</feature>